<comment type="caution">
    <text evidence="1">The sequence shown here is derived from an EMBL/GenBank/DDBJ whole genome shotgun (WGS) entry which is preliminary data.</text>
</comment>
<organism evidence="1 2">
    <name type="scientific">Scutellospora calospora</name>
    <dbReference type="NCBI Taxonomy" id="85575"/>
    <lineage>
        <taxon>Eukaryota</taxon>
        <taxon>Fungi</taxon>
        <taxon>Fungi incertae sedis</taxon>
        <taxon>Mucoromycota</taxon>
        <taxon>Glomeromycotina</taxon>
        <taxon>Glomeromycetes</taxon>
        <taxon>Diversisporales</taxon>
        <taxon>Gigasporaceae</taxon>
        <taxon>Scutellospora</taxon>
    </lineage>
</organism>
<dbReference type="EMBL" id="CAJVPM010004151">
    <property type="protein sequence ID" value="CAG8509736.1"/>
    <property type="molecule type" value="Genomic_DNA"/>
</dbReference>
<name>A0ACA9L482_9GLOM</name>
<dbReference type="Proteomes" id="UP000789860">
    <property type="component" value="Unassembled WGS sequence"/>
</dbReference>
<evidence type="ECO:0000313" key="2">
    <source>
        <dbReference type="Proteomes" id="UP000789860"/>
    </source>
</evidence>
<sequence length="65" mass="7520">YTKQQQEFLSCIIPQENGISREEFLSSIIMQTPITPKNPEIESSVLEHIDQRIYHAAEEVSVFAR</sequence>
<gene>
    <name evidence="1" type="ORF">SCALOS_LOCUS3603</name>
</gene>
<keyword evidence="2" id="KW-1185">Reference proteome</keyword>
<evidence type="ECO:0000313" key="1">
    <source>
        <dbReference type="EMBL" id="CAG8509736.1"/>
    </source>
</evidence>
<accession>A0ACA9L482</accession>
<reference evidence="1" key="1">
    <citation type="submission" date="2021-06" db="EMBL/GenBank/DDBJ databases">
        <authorList>
            <person name="Kallberg Y."/>
            <person name="Tangrot J."/>
            <person name="Rosling A."/>
        </authorList>
    </citation>
    <scope>NUCLEOTIDE SEQUENCE</scope>
    <source>
        <strain evidence="1">AU212A</strain>
    </source>
</reference>
<proteinExistence type="predicted"/>
<protein>
    <submittedName>
        <fullName evidence="1">3272_t:CDS:1</fullName>
    </submittedName>
</protein>
<feature type="non-terminal residue" evidence="1">
    <location>
        <position position="1"/>
    </location>
</feature>